<dbReference type="Proteomes" id="UP000249818">
    <property type="component" value="Chromosome BARAN1"/>
</dbReference>
<dbReference type="SMART" id="SM00419">
    <property type="entry name" value="HTH_CRP"/>
    <property type="match status" value="1"/>
</dbReference>
<proteinExistence type="predicted"/>
<organism evidence="6 7">
    <name type="scientific">Candidatus Bipolaricaulis anaerobius</name>
    <dbReference type="NCBI Taxonomy" id="2026885"/>
    <lineage>
        <taxon>Bacteria</taxon>
        <taxon>Candidatus Bipolaricaulota</taxon>
        <taxon>Candidatus Bipolaricaulia</taxon>
        <taxon>Candidatus Bipolaricaulales</taxon>
        <taxon>Candidatus Bipolaricaulaceae</taxon>
        <taxon>Candidatus Bipolaricaulis</taxon>
    </lineage>
</organism>
<evidence type="ECO:0000256" key="1">
    <source>
        <dbReference type="ARBA" id="ARBA00023015"/>
    </source>
</evidence>
<dbReference type="InterPro" id="IPR036388">
    <property type="entry name" value="WH-like_DNA-bd_sf"/>
</dbReference>
<dbReference type="CDD" id="cd00038">
    <property type="entry name" value="CAP_ED"/>
    <property type="match status" value="1"/>
</dbReference>
<sequence length="250" mass="28198">MREVKVQSPRATEFCQACPHACTRIFADLSESAWQELISLMRPLEFEPGGMIFREGMLAFGLYILCRGKVKLAKHTRGGHSQILKLLGPGEILGEKTLFDQETYTCYAKALEPSRLMFIPREEFLPFLRRHPSVALHLIERLSHENKVFGDRLVEITSRSARERVARALVELAEAFGEETAGGWDIGVELPRAELAEMAGVSTETAIRVLSEFKERGFVALPGRRVLIANRDEMRALAQPFRTFVREAPA</sequence>
<dbReference type="InterPro" id="IPR036390">
    <property type="entry name" value="WH_DNA-bd_sf"/>
</dbReference>
<gene>
    <name evidence="6" type="ORF">BARAN1_0143</name>
</gene>
<keyword evidence="7" id="KW-1185">Reference proteome</keyword>
<dbReference type="Pfam" id="PF13545">
    <property type="entry name" value="HTH_Crp_2"/>
    <property type="match status" value="1"/>
</dbReference>
<keyword evidence="2" id="KW-0238">DNA-binding</keyword>
<evidence type="ECO:0000313" key="6">
    <source>
        <dbReference type="EMBL" id="SQD92168.1"/>
    </source>
</evidence>
<reference evidence="7" key="1">
    <citation type="submission" date="2018-05" db="EMBL/GenBank/DDBJ databases">
        <authorList>
            <person name="Hao L."/>
        </authorList>
    </citation>
    <scope>NUCLEOTIDE SEQUENCE [LARGE SCALE GENOMIC DNA]</scope>
</reference>
<evidence type="ECO:0000259" key="5">
    <source>
        <dbReference type="PROSITE" id="PS51063"/>
    </source>
</evidence>
<dbReference type="Gene3D" id="1.10.10.10">
    <property type="entry name" value="Winged helix-like DNA-binding domain superfamily/Winged helix DNA-binding domain"/>
    <property type="match status" value="1"/>
</dbReference>
<protein>
    <submittedName>
        <fullName evidence="6">Transcriptional regulator, Crp/Fnr family</fullName>
    </submittedName>
</protein>
<dbReference type="InterPro" id="IPR014710">
    <property type="entry name" value="RmlC-like_jellyroll"/>
</dbReference>
<dbReference type="InterPro" id="IPR050397">
    <property type="entry name" value="Env_Response_Regulators"/>
</dbReference>
<dbReference type="InterPro" id="IPR018490">
    <property type="entry name" value="cNMP-bd_dom_sf"/>
</dbReference>
<name>A0A2X3KU87_9BACT</name>
<evidence type="ECO:0000313" key="7">
    <source>
        <dbReference type="Proteomes" id="UP000249818"/>
    </source>
</evidence>
<feature type="domain" description="Cyclic nucleotide-binding" evidence="4">
    <location>
        <begin position="25"/>
        <end position="145"/>
    </location>
</feature>
<dbReference type="InterPro" id="IPR012318">
    <property type="entry name" value="HTH_CRP"/>
</dbReference>
<dbReference type="SUPFAM" id="SSF51206">
    <property type="entry name" value="cAMP-binding domain-like"/>
    <property type="match status" value="1"/>
</dbReference>
<dbReference type="InterPro" id="IPR000595">
    <property type="entry name" value="cNMP-bd_dom"/>
</dbReference>
<evidence type="ECO:0000256" key="2">
    <source>
        <dbReference type="ARBA" id="ARBA00023125"/>
    </source>
</evidence>
<keyword evidence="1" id="KW-0805">Transcription regulation</keyword>
<dbReference type="AlphaFoldDB" id="A0A2X3KU87"/>
<dbReference type="Gene3D" id="2.60.120.10">
    <property type="entry name" value="Jelly Rolls"/>
    <property type="match status" value="1"/>
</dbReference>
<dbReference type="OrthoDB" id="114682at2"/>
<dbReference type="PROSITE" id="PS51063">
    <property type="entry name" value="HTH_CRP_2"/>
    <property type="match status" value="1"/>
</dbReference>
<dbReference type="GO" id="GO:0003677">
    <property type="term" value="F:DNA binding"/>
    <property type="evidence" value="ECO:0007669"/>
    <property type="project" value="UniProtKB-KW"/>
</dbReference>
<evidence type="ECO:0000259" key="4">
    <source>
        <dbReference type="PROSITE" id="PS50042"/>
    </source>
</evidence>
<keyword evidence="3" id="KW-0804">Transcription</keyword>
<dbReference type="EMBL" id="LS483254">
    <property type="protein sequence ID" value="SQD92168.1"/>
    <property type="molecule type" value="Genomic_DNA"/>
</dbReference>
<dbReference type="PANTHER" id="PTHR24567">
    <property type="entry name" value="CRP FAMILY TRANSCRIPTIONAL REGULATORY PROTEIN"/>
    <property type="match status" value="1"/>
</dbReference>
<accession>A0A2X3KU87</accession>
<evidence type="ECO:0000256" key="3">
    <source>
        <dbReference type="ARBA" id="ARBA00023163"/>
    </source>
</evidence>
<dbReference type="SUPFAM" id="SSF46785">
    <property type="entry name" value="Winged helix' DNA-binding domain"/>
    <property type="match status" value="1"/>
</dbReference>
<feature type="domain" description="HTH crp-type" evidence="5">
    <location>
        <begin position="159"/>
        <end position="232"/>
    </location>
</feature>
<dbReference type="SMART" id="SM00100">
    <property type="entry name" value="cNMP"/>
    <property type="match status" value="1"/>
</dbReference>
<dbReference type="GO" id="GO:0005829">
    <property type="term" value="C:cytosol"/>
    <property type="evidence" value="ECO:0007669"/>
    <property type="project" value="TreeGrafter"/>
</dbReference>
<dbReference type="Pfam" id="PF00027">
    <property type="entry name" value="cNMP_binding"/>
    <property type="match status" value="1"/>
</dbReference>
<dbReference type="PROSITE" id="PS50042">
    <property type="entry name" value="CNMP_BINDING_3"/>
    <property type="match status" value="1"/>
</dbReference>
<dbReference type="RefSeq" id="WP_162297726.1">
    <property type="nucleotide sequence ID" value="NZ_LS483254.1"/>
</dbReference>
<dbReference type="PANTHER" id="PTHR24567:SF74">
    <property type="entry name" value="HTH-TYPE TRANSCRIPTIONAL REGULATOR ARCR"/>
    <property type="match status" value="1"/>
</dbReference>
<dbReference type="GO" id="GO:0003700">
    <property type="term" value="F:DNA-binding transcription factor activity"/>
    <property type="evidence" value="ECO:0007669"/>
    <property type="project" value="TreeGrafter"/>
</dbReference>
<dbReference type="KEGG" id="bana:BARAN1_0143"/>